<evidence type="ECO:0000313" key="2">
    <source>
        <dbReference type="Proteomes" id="UP001595698"/>
    </source>
</evidence>
<accession>A0ABV8F723</accession>
<evidence type="ECO:0008006" key="3">
    <source>
        <dbReference type="Google" id="ProtNLM"/>
    </source>
</evidence>
<dbReference type="EMBL" id="JBHSBC010000034">
    <property type="protein sequence ID" value="MFC3984452.1"/>
    <property type="molecule type" value="Genomic_DNA"/>
</dbReference>
<comment type="caution">
    <text evidence="1">The sequence shown here is derived from an EMBL/GenBank/DDBJ whole genome shotgun (WGS) entry which is preliminary data.</text>
</comment>
<dbReference type="RefSeq" id="WP_386194283.1">
    <property type="nucleotide sequence ID" value="NZ_JBHSBC010000034.1"/>
</dbReference>
<organism evidence="1 2">
    <name type="scientific">Streptosporangium jomthongense</name>
    <dbReference type="NCBI Taxonomy" id="1193683"/>
    <lineage>
        <taxon>Bacteria</taxon>
        <taxon>Bacillati</taxon>
        <taxon>Actinomycetota</taxon>
        <taxon>Actinomycetes</taxon>
        <taxon>Streptosporangiales</taxon>
        <taxon>Streptosporangiaceae</taxon>
        <taxon>Streptosporangium</taxon>
    </lineage>
</organism>
<evidence type="ECO:0000313" key="1">
    <source>
        <dbReference type="EMBL" id="MFC3984452.1"/>
    </source>
</evidence>
<dbReference type="Proteomes" id="UP001595698">
    <property type="component" value="Unassembled WGS sequence"/>
</dbReference>
<sequence>MDAVANFPANNAPSCVVRWKVGGRENSKTLHTKALAESFL</sequence>
<gene>
    <name evidence="1" type="ORF">ACFOYY_30245</name>
</gene>
<reference evidence="2" key="1">
    <citation type="journal article" date="2019" name="Int. J. Syst. Evol. Microbiol.">
        <title>The Global Catalogue of Microorganisms (GCM) 10K type strain sequencing project: providing services to taxonomists for standard genome sequencing and annotation.</title>
        <authorList>
            <consortium name="The Broad Institute Genomics Platform"/>
            <consortium name="The Broad Institute Genome Sequencing Center for Infectious Disease"/>
            <person name="Wu L."/>
            <person name="Ma J."/>
        </authorList>
    </citation>
    <scope>NUCLEOTIDE SEQUENCE [LARGE SCALE GENOMIC DNA]</scope>
    <source>
        <strain evidence="2">TBRC 7912</strain>
    </source>
</reference>
<name>A0ABV8F723_9ACTN</name>
<proteinExistence type="predicted"/>
<protein>
    <recommendedName>
        <fullName evidence="3">DUF397 domain-containing protein</fullName>
    </recommendedName>
</protein>
<keyword evidence="2" id="KW-1185">Reference proteome</keyword>